<feature type="region of interest" description="Disordered" evidence="13">
    <location>
        <begin position="355"/>
        <end position="389"/>
    </location>
</feature>
<feature type="domain" description="FCP1 homology" evidence="14">
    <location>
        <begin position="169"/>
        <end position="313"/>
    </location>
</feature>
<keyword evidence="8" id="KW-1133">Transmembrane helix</keyword>
<evidence type="ECO:0000256" key="5">
    <source>
        <dbReference type="ARBA" id="ARBA00022792"/>
    </source>
</evidence>
<evidence type="ECO:0000256" key="7">
    <source>
        <dbReference type="ARBA" id="ARBA00022946"/>
    </source>
</evidence>
<keyword evidence="9 12" id="KW-0811">Translocation</keyword>
<dbReference type="InterPro" id="IPR036412">
    <property type="entry name" value="HAD-like_sf"/>
</dbReference>
<comment type="subcellular location">
    <subcellularLocation>
        <location evidence="1 12">Mitochondrion inner membrane</location>
        <topology evidence="1 12">Single-pass membrane protein</topology>
    </subcellularLocation>
</comment>
<dbReference type="SMART" id="SM00577">
    <property type="entry name" value="CPDc"/>
    <property type="match status" value="1"/>
</dbReference>
<evidence type="ECO:0000313" key="15">
    <source>
        <dbReference type="EMBL" id="KAL3797196.1"/>
    </source>
</evidence>
<evidence type="ECO:0000256" key="4">
    <source>
        <dbReference type="ARBA" id="ARBA00022692"/>
    </source>
</evidence>
<organism evidence="15 16">
    <name type="scientific">Stephanodiscus triporus</name>
    <dbReference type="NCBI Taxonomy" id="2934178"/>
    <lineage>
        <taxon>Eukaryota</taxon>
        <taxon>Sar</taxon>
        <taxon>Stramenopiles</taxon>
        <taxon>Ochrophyta</taxon>
        <taxon>Bacillariophyta</taxon>
        <taxon>Coscinodiscophyceae</taxon>
        <taxon>Thalassiosirophycidae</taxon>
        <taxon>Stephanodiscales</taxon>
        <taxon>Stephanodiscaceae</taxon>
        <taxon>Stephanodiscus</taxon>
    </lineage>
</organism>
<proteinExistence type="inferred from homology"/>
<evidence type="ECO:0000256" key="12">
    <source>
        <dbReference type="RuleBase" id="RU365079"/>
    </source>
</evidence>
<comment type="subunit">
    <text evidence="12">Component of the TIM23 complex.</text>
</comment>
<dbReference type="Gene3D" id="3.40.50.1000">
    <property type="entry name" value="HAD superfamily/HAD-like"/>
    <property type="match status" value="1"/>
</dbReference>
<dbReference type="CDD" id="cd07521">
    <property type="entry name" value="HAD_FCP1-like"/>
    <property type="match status" value="1"/>
</dbReference>
<evidence type="ECO:0000313" key="16">
    <source>
        <dbReference type="Proteomes" id="UP001530315"/>
    </source>
</evidence>
<accession>A0ABD3QCJ3</accession>
<reference evidence="15 16" key="1">
    <citation type="submission" date="2024-10" db="EMBL/GenBank/DDBJ databases">
        <title>Updated reference genomes for cyclostephanoid diatoms.</title>
        <authorList>
            <person name="Roberts W.R."/>
            <person name="Alverson A.J."/>
        </authorList>
    </citation>
    <scope>NUCLEOTIDE SEQUENCE [LARGE SCALE GENOMIC DNA]</scope>
    <source>
        <strain evidence="15 16">AJA276-08</strain>
    </source>
</reference>
<dbReference type="InterPro" id="IPR023214">
    <property type="entry name" value="HAD_sf"/>
</dbReference>
<evidence type="ECO:0000259" key="14">
    <source>
        <dbReference type="PROSITE" id="PS50969"/>
    </source>
</evidence>
<comment type="caution">
    <text evidence="15">The sequence shown here is derived from an EMBL/GenBank/DDBJ whole genome shotgun (WGS) entry which is preliminary data.</text>
</comment>
<comment type="similarity">
    <text evidence="2 12">Belongs to the TIM50 family.</text>
</comment>
<keyword evidence="16" id="KW-1185">Reference proteome</keyword>
<evidence type="ECO:0000256" key="11">
    <source>
        <dbReference type="ARBA" id="ARBA00023136"/>
    </source>
</evidence>
<dbReference type="Pfam" id="PF03031">
    <property type="entry name" value="NIF"/>
    <property type="match status" value="1"/>
</dbReference>
<dbReference type="PANTHER" id="PTHR12210">
    <property type="entry name" value="DULLARD PROTEIN PHOSPHATASE"/>
    <property type="match status" value="1"/>
</dbReference>
<dbReference type="GO" id="GO:0015031">
    <property type="term" value="P:protein transport"/>
    <property type="evidence" value="ECO:0007669"/>
    <property type="project" value="UniProtKB-KW"/>
</dbReference>
<feature type="compositionally biased region" description="Basic and acidic residues" evidence="13">
    <location>
        <begin position="438"/>
        <end position="451"/>
    </location>
</feature>
<keyword evidence="6 12" id="KW-0653">Protein transport</keyword>
<dbReference type="InterPro" id="IPR004274">
    <property type="entry name" value="FCP1_dom"/>
</dbReference>
<evidence type="ECO:0000256" key="10">
    <source>
        <dbReference type="ARBA" id="ARBA00023128"/>
    </source>
</evidence>
<comment type="function">
    <text evidence="12">Essential component of the TIM23 complex, a complex that mediates the translocation of transit peptide-containing proteins across the mitochondrial inner membrane.</text>
</comment>
<dbReference type="PROSITE" id="PS50969">
    <property type="entry name" value="FCP1"/>
    <property type="match status" value="1"/>
</dbReference>
<evidence type="ECO:0000256" key="13">
    <source>
        <dbReference type="SAM" id="MobiDB-lite"/>
    </source>
</evidence>
<dbReference type="SUPFAM" id="SSF56784">
    <property type="entry name" value="HAD-like"/>
    <property type="match status" value="1"/>
</dbReference>
<evidence type="ECO:0000256" key="8">
    <source>
        <dbReference type="ARBA" id="ARBA00022989"/>
    </source>
</evidence>
<keyword evidence="10 12" id="KW-0496">Mitochondrion</keyword>
<dbReference type="EMBL" id="JALLAZ020000358">
    <property type="protein sequence ID" value="KAL3797196.1"/>
    <property type="molecule type" value="Genomic_DNA"/>
</dbReference>
<dbReference type="GO" id="GO:0005744">
    <property type="term" value="C:TIM23 mitochondrial import inner membrane translocase complex"/>
    <property type="evidence" value="ECO:0007669"/>
    <property type="project" value="UniProtKB-UniRule"/>
</dbReference>
<feature type="region of interest" description="Disordered" evidence="13">
    <location>
        <begin position="438"/>
        <end position="457"/>
    </location>
</feature>
<evidence type="ECO:0000256" key="1">
    <source>
        <dbReference type="ARBA" id="ARBA00004434"/>
    </source>
</evidence>
<evidence type="ECO:0000256" key="6">
    <source>
        <dbReference type="ARBA" id="ARBA00022927"/>
    </source>
</evidence>
<dbReference type="Proteomes" id="UP001530315">
    <property type="component" value="Unassembled WGS sequence"/>
</dbReference>
<evidence type="ECO:0000256" key="3">
    <source>
        <dbReference type="ARBA" id="ARBA00022448"/>
    </source>
</evidence>
<sequence>MLASSSRSIRLAGSVVNAGVRNARRESTVTSPTAPVRREVTKAERAAMRAARKERANAFIGGGGMGPATSAGAGEAVGGESAATAAAVGRAHKSSSSASGPTFDAARLGWYAAVVIPTAFIGWGIVDEDSPPARLSRMVGLTGMIEEYAKPARTKLLPDWNQIPNIPPDFPAPPCLVIDLESTLVCSTWDRKYGWRHAKRPGVDKFLALMAQYYEIVLWTPSTDGIAAPVVDSLDSKGYVMHRLFRDSTNYHNGVHCKDLSWLNRPLRKIIALDDDPEALKFQPENLIRIKPYDNPNVDDDTLERITPLLVEISREGYEDIPELLRQFRGMDADEIAEEHERRVNDLRVRRERTAQRGLGSFASSSRAHLPPPELPPNLAGGGDGGVQQLTAKDLVGSAPAPEVSESGVVGWLQRRQKQQEEQNKEKFELWNEVMMRKQAEKKRKMEEQQQQHHHPA</sequence>
<evidence type="ECO:0000256" key="2">
    <source>
        <dbReference type="ARBA" id="ARBA00006344"/>
    </source>
</evidence>
<protein>
    <recommendedName>
        <fullName evidence="12">Mitochondrial import inner membrane translocase subunit TIM50</fullName>
    </recommendedName>
</protein>
<gene>
    <name evidence="15" type="ORF">ACHAW5_006058</name>
</gene>
<dbReference type="AlphaFoldDB" id="A0ABD3QCJ3"/>
<name>A0ABD3QCJ3_9STRA</name>
<dbReference type="FunFam" id="3.40.50.1000:FF:000019">
    <property type="entry name" value="Mitochondrial import inner membrane translocase subunit TIM50"/>
    <property type="match status" value="1"/>
</dbReference>
<keyword evidence="5" id="KW-0999">Mitochondrion inner membrane</keyword>
<keyword evidence="3 12" id="KW-0813">Transport</keyword>
<dbReference type="InterPro" id="IPR050365">
    <property type="entry name" value="TIM50"/>
</dbReference>
<keyword evidence="4" id="KW-0812">Transmembrane</keyword>
<evidence type="ECO:0000256" key="9">
    <source>
        <dbReference type="ARBA" id="ARBA00023010"/>
    </source>
</evidence>
<keyword evidence="7 12" id="KW-0809">Transit peptide</keyword>
<keyword evidence="11" id="KW-0472">Membrane</keyword>